<feature type="binding site" evidence="6">
    <location>
        <begin position="208"/>
        <end position="213"/>
    </location>
    <ligand>
        <name>NAD(+)</name>
        <dbReference type="ChEBI" id="CHEBI:57540"/>
    </ligand>
</feature>
<dbReference type="Pfam" id="PF20143">
    <property type="entry name" value="NAD_kinase_C"/>
    <property type="match status" value="1"/>
</dbReference>
<dbReference type="GO" id="GO:0005737">
    <property type="term" value="C:cytoplasm"/>
    <property type="evidence" value="ECO:0007669"/>
    <property type="project" value="UniProtKB-SubCell"/>
</dbReference>
<keyword evidence="6" id="KW-0547">Nucleotide-binding</keyword>
<evidence type="ECO:0000256" key="5">
    <source>
        <dbReference type="ARBA" id="ARBA00047925"/>
    </source>
</evidence>
<evidence type="ECO:0000313" key="7">
    <source>
        <dbReference type="EMBL" id="GHB88485.1"/>
    </source>
</evidence>
<dbReference type="Gene3D" id="3.40.50.10330">
    <property type="entry name" value="Probable inorganic polyphosphate/atp-NAD kinase, domain 1"/>
    <property type="match status" value="1"/>
</dbReference>
<sequence length="312" mass="34444">MKITAIALSFGPELLPYPFARMKIAVHGRTFSESARPFIQGMFDELRARRIEVQLFAPFREFLDSEGVRHSSESTYTSEKDLFDARLMASLGGDGTLLEAVSLVGARQTAVIGINVGRLGFLATVPPERIADMITALEGGKYHIDERAMLVMEADRDIFDGQNFGLNDFTITKTDTSSMITVHAYLNGEFLNSYWADGLIVATPTGSTGYSLSCGGPVLVPHTQNFILTPVSPHNLNVRPLVLQDSSVLNFEVKSRSNTCMVSMDARSQVVDSSVKITVRKAPFAARLIKMTDDDFFDTLRSKLSWGLDMRN</sequence>
<dbReference type="EC" id="2.7.1.23" evidence="6"/>
<dbReference type="GO" id="GO:0003951">
    <property type="term" value="F:NAD+ kinase activity"/>
    <property type="evidence" value="ECO:0007669"/>
    <property type="project" value="UniProtKB-UniRule"/>
</dbReference>
<feature type="active site" description="Proton acceptor" evidence="6">
    <location>
        <position position="94"/>
    </location>
</feature>
<keyword evidence="8" id="KW-1185">Reference proteome</keyword>
<feature type="binding site" evidence="6">
    <location>
        <begin position="94"/>
        <end position="95"/>
    </location>
    <ligand>
        <name>NAD(+)</name>
        <dbReference type="ChEBI" id="CHEBI:57540"/>
    </ligand>
</feature>
<dbReference type="GO" id="GO:0005524">
    <property type="term" value="F:ATP binding"/>
    <property type="evidence" value="ECO:0007669"/>
    <property type="project" value="UniProtKB-KW"/>
</dbReference>
<dbReference type="SUPFAM" id="SSF111331">
    <property type="entry name" value="NAD kinase/diacylglycerol kinase-like"/>
    <property type="match status" value="1"/>
</dbReference>
<dbReference type="InterPro" id="IPR017438">
    <property type="entry name" value="ATP-NAD_kinase_N"/>
</dbReference>
<feature type="binding site" evidence="6">
    <location>
        <begin position="167"/>
        <end position="168"/>
    </location>
    <ligand>
        <name>NAD(+)</name>
        <dbReference type="ChEBI" id="CHEBI:57540"/>
    </ligand>
</feature>
<keyword evidence="6" id="KW-0067">ATP-binding</keyword>
<comment type="cofactor">
    <cofactor evidence="6">
        <name>a divalent metal cation</name>
        <dbReference type="ChEBI" id="CHEBI:60240"/>
    </cofactor>
</comment>
<dbReference type="AlphaFoldDB" id="A0A8J3D8R7"/>
<keyword evidence="6" id="KW-0963">Cytoplasm</keyword>
<keyword evidence="4 6" id="KW-0520">NAD</keyword>
<dbReference type="GO" id="GO:0046872">
    <property type="term" value="F:metal ion binding"/>
    <property type="evidence" value="ECO:0007669"/>
    <property type="project" value="UniProtKB-UniRule"/>
</dbReference>
<keyword evidence="3 6" id="KW-0521">NADP</keyword>
<dbReference type="Proteomes" id="UP000598271">
    <property type="component" value="Unassembled WGS sequence"/>
</dbReference>
<dbReference type="InterPro" id="IPR017437">
    <property type="entry name" value="ATP-NAD_kinase_PpnK-typ_C"/>
</dbReference>
<comment type="similarity">
    <text evidence="6">Belongs to the NAD kinase family.</text>
</comment>
<dbReference type="Gene3D" id="2.60.200.30">
    <property type="entry name" value="Probable inorganic polyphosphate/atp-NAD kinase, domain 2"/>
    <property type="match status" value="1"/>
</dbReference>
<dbReference type="PANTHER" id="PTHR20275">
    <property type="entry name" value="NAD KINASE"/>
    <property type="match status" value="1"/>
</dbReference>
<protein>
    <recommendedName>
        <fullName evidence="6">NAD kinase</fullName>
        <ecNumber evidence="6">2.7.1.23</ecNumber>
    </recommendedName>
    <alternativeName>
        <fullName evidence="6">ATP-dependent NAD kinase</fullName>
    </alternativeName>
</protein>
<accession>A0A8J3D8R7</accession>
<dbReference type="NCBIfam" id="NF002521">
    <property type="entry name" value="PRK01911.1"/>
    <property type="match status" value="1"/>
</dbReference>
<reference evidence="7 8" key="1">
    <citation type="journal article" date="2014" name="Int. J. Syst. Evol. Microbiol.">
        <title>Complete genome sequence of Corynebacterium casei LMG S-19264T (=DSM 44701T), isolated from a smear-ripened cheese.</title>
        <authorList>
            <consortium name="US DOE Joint Genome Institute (JGI-PGF)"/>
            <person name="Walter F."/>
            <person name="Albersmeier A."/>
            <person name="Kalinowski J."/>
            <person name="Ruckert C."/>
        </authorList>
    </citation>
    <scope>NUCLEOTIDE SEQUENCE [LARGE SCALE GENOMIC DNA]</scope>
    <source>
        <strain evidence="7 8">KCTC 12866</strain>
    </source>
</reference>
<dbReference type="GO" id="GO:0006741">
    <property type="term" value="P:NADP+ biosynthetic process"/>
    <property type="evidence" value="ECO:0007669"/>
    <property type="project" value="UniProtKB-UniRule"/>
</dbReference>
<keyword evidence="2 6" id="KW-0418">Kinase</keyword>
<dbReference type="EMBL" id="BMXF01000009">
    <property type="protein sequence ID" value="GHB88485.1"/>
    <property type="molecule type" value="Genomic_DNA"/>
</dbReference>
<evidence type="ECO:0000313" key="8">
    <source>
        <dbReference type="Proteomes" id="UP000598271"/>
    </source>
</evidence>
<dbReference type="GO" id="GO:0019674">
    <property type="term" value="P:NAD+ metabolic process"/>
    <property type="evidence" value="ECO:0007669"/>
    <property type="project" value="InterPro"/>
</dbReference>
<name>A0A8J3D8R7_9BACT</name>
<comment type="catalytic activity">
    <reaction evidence="5 6">
        <text>NAD(+) + ATP = ADP + NADP(+) + H(+)</text>
        <dbReference type="Rhea" id="RHEA:18629"/>
        <dbReference type="ChEBI" id="CHEBI:15378"/>
        <dbReference type="ChEBI" id="CHEBI:30616"/>
        <dbReference type="ChEBI" id="CHEBI:57540"/>
        <dbReference type="ChEBI" id="CHEBI:58349"/>
        <dbReference type="ChEBI" id="CHEBI:456216"/>
        <dbReference type="EC" id="2.7.1.23"/>
    </reaction>
</comment>
<comment type="subcellular location">
    <subcellularLocation>
        <location evidence="6">Cytoplasm</location>
    </subcellularLocation>
</comment>
<evidence type="ECO:0000256" key="1">
    <source>
        <dbReference type="ARBA" id="ARBA00022679"/>
    </source>
</evidence>
<dbReference type="HAMAP" id="MF_00361">
    <property type="entry name" value="NAD_kinase"/>
    <property type="match status" value="1"/>
</dbReference>
<dbReference type="InterPro" id="IPR002504">
    <property type="entry name" value="NADK"/>
</dbReference>
<gene>
    <name evidence="6 7" type="primary">nadK</name>
    <name evidence="7" type="ORF">GCM10007390_50760</name>
</gene>
<dbReference type="GO" id="GO:0051287">
    <property type="term" value="F:NAD binding"/>
    <property type="evidence" value="ECO:0007669"/>
    <property type="project" value="UniProtKB-ARBA"/>
</dbReference>
<comment type="caution">
    <text evidence="7">The sequence shown here is derived from an EMBL/GenBank/DDBJ whole genome shotgun (WGS) entry which is preliminary data.</text>
</comment>
<comment type="function">
    <text evidence="6">Involved in the regulation of the intracellular balance of NAD and NADP, and is a key enzyme in the biosynthesis of NADP. Catalyzes specifically the phosphorylation on 2'-hydroxyl of the adenosine moiety of NAD to yield NADP.</text>
</comment>
<evidence type="ECO:0000256" key="3">
    <source>
        <dbReference type="ARBA" id="ARBA00022857"/>
    </source>
</evidence>
<dbReference type="Pfam" id="PF01513">
    <property type="entry name" value="NAD_kinase"/>
    <property type="match status" value="1"/>
</dbReference>
<organism evidence="7 8">
    <name type="scientific">Persicitalea jodogahamensis</name>
    <dbReference type="NCBI Taxonomy" id="402147"/>
    <lineage>
        <taxon>Bacteria</taxon>
        <taxon>Pseudomonadati</taxon>
        <taxon>Bacteroidota</taxon>
        <taxon>Cytophagia</taxon>
        <taxon>Cytophagales</taxon>
        <taxon>Spirosomataceae</taxon>
        <taxon>Persicitalea</taxon>
    </lineage>
</organism>
<feature type="binding site" evidence="6">
    <location>
        <position position="197"/>
    </location>
    <ligand>
        <name>NAD(+)</name>
        <dbReference type="ChEBI" id="CHEBI:57540"/>
    </ligand>
</feature>
<keyword evidence="1 6" id="KW-0808">Transferase</keyword>
<evidence type="ECO:0000256" key="2">
    <source>
        <dbReference type="ARBA" id="ARBA00022777"/>
    </source>
</evidence>
<comment type="caution">
    <text evidence="6">Lacks conserved residue(s) required for the propagation of feature annotation.</text>
</comment>
<evidence type="ECO:0000256" key="4">
    <source>
        <dbReference type="ARBA" id="ARBA00023027"/>
    </source>
</evidence>
<proteinExistence type="inferred from homology"/>
<dbReference type="PANTHER" id="PTHR20275:SF0">
    <property type="entry name" value="NAD KINASE"/>
    <property type="match status" value="1"/>
</dbReference>
<dbReference type="InterPro" id="IPR016064">
    <property type="entry name" value="NAD/diacylglycerol_kinase_sf"/>
</dbReference>
<evidence type="ECO:0000256" key="6">
    <source>
        <dbReference type="HAMAP-Rule" id="MF_00361"/>
    </source>
</evidence>